<sequence length="138" mass="15494">MPDADEARIDRPPYFSLLDGDPVALDYHWLAIGMRMLPGGGARGIDRLPLLGRSEREALAELASWLRYMDYAVTTGVELDDDTRIDLVAEGSADARIFVIKPAGYDPRTADEDIRLASYRYRDIQPPNRQATENPDRS</sequence>
<dbReference type="RefSeq" id="WP_382360915.1">
    <property type="nucleotide sequence ID" value="NZ_JBHLWV010000011.1"/>
</dbReference>
<dbReference type="Proteomes" id="UP001589783">
    <property type="component" value="Unassembled WGS sequence"/>
</dbReference>
<reference evidence="1 2" key="1">
    <citation type="submission" date="2024-09" db="EMBL/GenBank/DDBJ databases">
        <authorList>
            <person name="Sun Q."/>
            <person name="Mori K."/>
        </authorList>
    </citation>
    <scope>NUCLEOTIDE SEQUENCE [LARGE SCALE GENOMIC DNA]</scope>
    <source>
        <strain evidence="1 2">CCM 7957</strain>
    </source>
</reference>
<comment type="caution">
    <text evidence="1">The sequence shown here is derived from an EMBL/GenBank/DDBJ whole genome shotgun (WGS) entry which is preliminary data.</text>
</comment>
<name>A0ABV6H4U2_9ACTN</name>
<dbReference type="EMBL" id="JBHLWV010000011">
    <property type="protein sequence ID" value="MFC0313896.1"/>
    <property type="molecule type" value="Genomic_DNA"/>
</dbReference>
<proteinExistence type="predicted"/>
<evidence type="ECO:0000313" key="1">
    <source>
        <dbReference type="EMBL" id="MFC0313896.1"/>
    </source>
</evidence>
<protein>
    <recommendedName>
        <fullName evidence="3">Oxidoreductase</fullName>
    </recommendedName>
</protein>
<accession>A0ABV6H4U2</accession>
<organism evidence="1 2">
    <name type="scientific">Gordonia phosphorivorans</name>
    <dbReference type="NCBI Taxonomy" id="1056982"/>
    <lineage>
        <taxon>Bacteria</taxon>
        <taxon>Bacillati</taxon>
        <taxon>Actinomycetota</taxon>
        <taxon>Actinomycetes</taxon>
        <taxon>Mycobacteriales</taxon>
        <taxon>Gordoniaceae</taxon>
        <taxon>Gordonia</taxon>
    </lineage>
</organism>
<keyword evidence="2" id="KW-1185">Reference proteome</keyword>
<evidence type="ECO:0000313" key="2">
    <source>
        <dbReference type="Proteomes" id="UP001589783"/>
    </source>
</evidence>
<evidence type="ECO:0008006" key="3">
    <source>
        <dbReference type="Google" id="ProtNLM"/>
    </source>
</evidence>
<gene>
    <name evidence="1" type="ORF">ACFFJD_03380</name>
</gene>